<protein>
    <submittedName>
        <fullName evidence="1">Uncharacterized protein</fullName>
    </submittedName>
</protein>
<keyword evidence="2" id="KW-1185">Reference proteome</keyword>
<reference evidence="1 2" key="1">
    <citation type="submission" date="2013-11" db="EMBL/GenBank/DDBJ databases">
        <title>Opisthorchis viverrini - life in the bile duct.</title>
        <authorList>
            <person name="Young N.D."/>
            <person name="Nagarajan N."/>
            <person name="Lin S.J."/>
            <person name="Korhonen P.K."/>
            <person name="Jex A.R."/>
            <person name="Hall R.S."/>
            <person name="Safavi-Hemami H."/>
            <person name="Kaewkong W."/>
            <person name="Bertrand D."/>
            <person name="Gao S."/>
            <person name="Seet Q."/>
            <person name="Wongkham S."/>
            <person name="Teh B.T."/>
            <person name="Wongkham C."/>
            <person name="Intapan P.M."/>
            <person name="Maleewong W."/>
            <person name="Yang X."/>
            <person name="Hu M."/>
            <person name="Wang Z."/>
            <person name="Hofmann A."/>
            <person name="Sternberg P.W."/>
            <person name="Tan P."/>
            <person name="Wang J."/>
            <person name="Gasser R.B."/>
        </authorList>
    </citation>
    <scope>NUCLEOTIDE SEQUENCE [LARGE SCALE GENOMIC DNA]</scope>
</reference>
<dbReference type="RefSeq" id="XP_009174424.1">
    <property type="nucleotide sequence ID" value="XM_009176160.1"/>
</dbReference>
<proteinExistence type="predicted"/>
<sequence length="94" mass="11295">MDTRLLARRRPPTAYLLRNQVDHITNKSPNTPLRYEFVYFGSWTWPISISPVRPRFENYPKDVKEAYPKRRTALVAVVETLYDRRRCIQRKKAD</sequence>
<gene>
    <name evidence="1" type="ORF">T265_15003</name>
</gene>
<organism evidence="1 2">
    <name type="scientific">Opisthorchis viverrini</name>
    <name type="common">Southeast Asian liver fluke</name>
    <dbReference type="NCBI Taxonomy" id="6198"/>
    <lineage>
        <taxon>Eukaryota</taxon>
        <taxon>Metazoa</taxon>
        <taxon>Spiralia</taxon>
        <taxon>Lophotrochozoa</taxon>
        <taxon>Platyhelminthes</taxon>
        <taxon>Trematoda</taxon>
        <taxon>Digenea</taxon>
        <taxon>Opisthorchiida</taxon>
        <taxon>Opisthorchiata</taxon>
        <taxon>Opisthorchiidae</taxon>
        <taxon>Opisthorchis</taxon>
    </lineage>
</organism>
<dbReference type="GeneID" id="20329169"/>
<dbReference type="EMBL" id="KL596937">
    <property type="protein sequence ID" value="KER21843.1"/>
    <property type="molecule type" value="Genomic_DNA"/>
</dbReference>
<evidence type="ECO:0000313" key="2">
    <source>
        <dbReference type="Proteomes" id="UP000054324"/>
    </source>
</evidence>
<dbReference type="Proteomes" id="UP000054324">
    <property type="component" value="Unassembled WGS sequence"/>
</dbReference>
<dbReference type="AlphaFoldDB" id="A0A074Z463"/>
<evidence type="ECO:0000313" key="1">
    <source>
        <dbReference type="EMBL" id="KER21843.1"/>
    </source>
</evidence>
<feature type="non-terminal residue" evidence="1">
    <location>
        <position position="94"/>
    </location>
</feature>
<dbReference type="KEGG" id="ovi:T265_15003"/>
<accession>A0A074Z463</accession>
<name>A0A074Z463_OPIVI</name>
<dbReference type="CTD" id="20329169"/>